<dbReference type="Gene3D" id="1.10.10.60">
    <property type="entry name" value="Homeodomain-like"/>
    <property type="match status" value="1"/>
</dbReference>
<sequence>MGRARKSFSAKQKLKVIAYAEIHGNRAAGRQFTVDEKSVREWRKQKDKLEKLPKVNTADDNKQAKEWLSAMQKCCLYIPKYGNDPEKLKNRSVVKDRMEVYFVILYFDCEK</sequence>
<organism evidence="2 3">
    <name type="scientific">Octopus sinensis</name>
    <name type="common">East Asian common octopus</name>
    <dbReference type="NCBI Taxonomy" id="2607531"/>
    <lineage>
        <taxon>Eukaryota</taxon>
        <taxon>Metazoa</taxon>
        <taxon>Spiralia</taxon>
        <taxon>Lophotrochozoa</taxon>
        <taxon>Mollusca</taxon>
        <taxon>Cephalopoda</taxon>
        <taxon>Coleoidea</taxon>
        <taxon>Octopodiformes</taxon>
        <taxon>Octopoda</taxon>
        <taxon>Incirrata</taxon>
        <taxon>Octopodidae</taxon>
        <taxon>Octopus</taxon>
    </lineage>
</organism>
<accession>A0A7E6EPP4</accession>
<dbReference type="InterPro" id="IPR018586">
    <property type="entry name" value="Brinker_DNA-bd"/>
</dbReference>
<evidence type="ECO:0000259" key="1">
    <source>
        <dbReference type="Pfam" id="PF09607"/>
    </source>
</evidence>
<name>A0A7E6EPP4_9MOLL</name>
<dbReference type="RefSeq" id="XP_036357309.1">
    <property type="nucleotide sequence ID" value="XM_036501416.1"/>
</dbReference>
<feature type="domain" description="Brinker DNA-binding" evidence="1">
    <location>
        <begin position="5"/>
        <end position="50"/>
    </location>
</feature>
<protein>
    <submittedName>
        <fullName evidence="3">Uncharacterized protein LOC118762599 isoform X1</fullName>
    </submittedName>
</protein>
<dbReference type="SUPFAM" id="SSF46689">
    <property type="entry name" value="Homeodomain-like"/>
    <property type="match status" value="1"/>
</dbReference>
<dbReference type="AlphaFoldDB" id="A0A7E6EPP4"/>
<dbReference type="Pfam" id="PF09607">
    <property type="entry name" value="BrkDBD"/>
    <property type="match status" value="1"/>
</dbReference>
<dbReference type="InterPro" id="IPR009057">
    <property type="entry name" value="Homeodomain-like_sf"/>
</dbReference>
<dbReference type="Proteomes" id="UP000515154">
    <property type="component" value="Linkage group LG3"/>
</dbReference>
<gene>
    <name evidence="3" type="primary">LOC118762599</name>
</gene>
<keyword evidence="2" id="KW-1185">Reference proteome</keyword>
<proteinExistence type="predicted"/>
<evidence type="ECO:0000313" key="2">
    <source>
        <dbReference type="Proteomes" id="UP000515154"/>
    </source>
</evidence>
<dbReference type="KEGG" id="osn:118762599"/>
<reference evidence="3" key="1">
    <citation type="submission" date="2025-08" db="UniProtKB">
        <authorList>
            <consortium name="RefSeq"/>
        </authorList>
    </citation>
    <scope>IDENTIFICATION</scope>
</reference>
<evidence type="ECO:0000313" key="3">
    <source>
        <dbReference type="RefSeq" id="XP_036357309.1"/>
    </source>
</evidence>